<accession>A0A3P5XIM4</accession>
<dbReference type="EMBL" id="UXAW01000084">
    <property type="protein sequence ID" value="VDC31430.1"/>
    <property type="molecule type" value="Genomic_DNA"/>
</dbReference>
<keyword evidence="2" id="KW-1185">Reference proteome</keyword>
<gene>
    <name evidence="1" type="ORF">XINFAN_02888</name>
</gene>
<evidence type="ECO:0000313" key="1">
    <source>
        <dbReference type="EMBL" id="VDC31430.1"/>
    </source>
</evidence>
<reference evidence="1 2" key="1">
    <citation type="submission" date="2018-11" db="EMBL/GenBank/DDBJ databases">
        <authorList>
            <person name="Criscuolo A."/>
        </authorList>
    </citation>
    <scope>NUCLEOTIDE SEQUENCE [LARGE SCALE GENOMIC DNA]</scope>
    <source>
        <strain evidence="1">ACIP111625</strain>
    </source>
</reference>
<evidence type="ECO:0000313" key="2">
    <source>
        <dbReference type="Proteomes" id="UP000277498"/>
    </source>
</evidence>
<name>A0A3P5XIM4_9RHOB</name>
<dbReference type="RefSeq" id="WP_124087617.1">
    <property type="nucleotide sequence ID" value="NZ_UXAW01000084.1"/>
</dbReference>
<dbReference type="Proteomes" id="UP000277498">
    <property type="component" value="Unassembled WGS sequence"/>
</dbReference>
<proteinExistence type="predicted"/>
<dbReference type="OrthoDB" id="7803552at2"/>
<organism evidence="1 2">
    <name type="scientific">Pseudogemmobacter humi</name>
    <dbReference type="NCBI Taxonomy" id="2483812"/>
    <lineage>
        <taxon>Bacteria</taxon>
        <taxon>Pseudomonadati</taxon>
        <taxon>Pseudomonadota</taxon>
        <taxon>Alphaproteobacteria</taxon>
        <taxon>Rhodobacterales</taxon>
        <taxon>Paracoccaceae</taxon>
        <taxon>Pseudogemmobacter</taxon>
    </lineage>
</organism>
<protein>
    <submittedName>
        <fullName evidence="1">Uncharacterized protein</fullName>
    </submittedName>
</protein>
<dbReference type="AlphaFoldDB" id="A0A3P5XIM4"/>
<sequence>MNFTRRPVQYVGLRQSRCGQRYGVAPCMAAGGPYCYQTWGTCGDRDHIDAEGSITWMFCADGAAIMPLYLRDGEHIRTNALPLLVSATPSSSEINVGAQRSGISPLGVGSSVTLTFQDRPFDDHVGDPYRGLRPGRKDAPFWAFWRARNAFYTGALVSVWDGYHGQTLDQMQRRDYIVESVTGPDAGGSVTVTATDPLRLAEAKDAKFPPEIEARLVGDVDAAGLTIRVSAHAADLDKACGNTGERKFLRIGSEILRYTGHTLDGDGYRTLTGVQRGVLGSVAEEHKNDDAVSRIGRYENIQHWAVAADLIDNHTQIPPGYRDDAEWQEEGQNYMTTQKAGRTVVNPVAVEDLLGQLCQQGGFSIWWDERQQKIPLLANRPPDTVPVVLSDEASIVAGSAFLSDDVKAQISRVAVYFDARSPFDQGKPENYRLLRLHIDGYVEGPAAAGTARTLTVYADWITRETDALRLAARLLLRYRLVPQYLTLDLDSHDGSQRRMVNNGDVLDVVTGALIDSEGNPLSTRWQALAVDDTRPGHKIRLKLQSSRFIGRFAIIMAADAPDYAAASEAQRARGCWMALESTGRMPNGDEPYLLQ</sequence>